<evidence type="ECO:0000313" key="2">
    <source>
        <dbReference type="EMBL" id="GJF00862.1"/>
    </source>
</evidence>
<protein>
    <recommendedName>
        <fullName evidence="4">Heterokaryon incompatibility domain-containing protein</fullName>
    </recommendedName>
</protein>
<evidence type="ECO:0000313" key="3">
    <source>
        <dbReference type="Proteomes" id="UP000703269"/>
    </source>
</evidence>
<proteinExistence type="predicted"/>
<name>A0A9P3GTI9_9APHY</name>
<feature type="region of interest" description="Disordered" evidence="1">
    <location>
        <begin position="39"/>
        <end position="59"/>
    </location>
</feature>
<organism evidence="2 3">
    <name type="scientific">Phanerochaete sordida</name>
    <dbReference type="NCBI Taxonomy" id="48140"/>
    <lineage>
        <taxon>Eukaryota</taxon>
        <taxon>Fungi</taxon>
        <taxon>Dikarya</taxon>
        <taxon>Basidiomycota</taxon>
        <taxon>Agaricomycotina</taxon>
        <taxon>Agaricomycetes</taxon>
        <taxon>Polyporales</taxon>
        <taxon>Phanerochaetaceae</taxon>
        <taxon>Phanerochaete</taxon>
    </lineage>
</organism>
<evidence type="ECO:0008006" key="4">
    <source>
        <dbReference type="Google" id="ProtNLM"/>
    </source>
</evidence>
<sequence length="671" mass="74535">MSTKIGESCEAGRVVEDDDGTTKEITFVFGKTSLAIEEPPWLSRSNDSTTPPASDVPQAVTIPPFVNERSVEYMVTTHGLPNTDACAAAHLTSWGVVKMARSSQDLEASLFTSSGSGASFSLVPQPRSSVPLQWSHHGPGAIPSDLADRPCDTLDVAAALQLLNDVLGTAYSLESSGLHTCLEHVLHTSRDFGEVYGRFRPHWKSDFAALLSTISQRKLEYERQHRNSLSGGQFLWDARIYPRRIWDLYSNRVLPIYALEPCALVNILPRNFCTVSHSWVRGEDRKPVTTPINGREWPVPIPRDTTLEHVRVELLNSGFEYTWLDVLCLRQQGLPEGEAQRKEEWKIDVPTLGCVYGEYQPCVTYFNGLGLPFDPSPVLRSSDRHWLNRVWTLQEGTDQWLHGGATGSASAAAKDFFPAHALPALRHRITKHSTLWAEAMRTRHCTKELDKVQGLAYIFGCSTMPVYDEDIAPDAAWETLLEHVPDSVRRDLAARHVQHCPDEATLLPSWAQFLRWTLVADTPGDWGIDIVDTDRRGTPEPVVYYHLLVGYWGPFLIVQHGQVEGGGSDALIELRAPDGSHEPYRITGRLGGALSEGTPYILIDVHADAGVWIVAEVRREREQFITGYPALDIVKRGGLVASRNLQEQLPNGRKTVSAVYGCDDPEAQAAL</sequence>
<accession>A0A9P3GTI9</accession>
<dbReference type="AlphaFoldDB" id="A0A9P3GTI9"/>
<dbReference type="EMBL" id="BPQB01000218">
    <property type="protein sequence ID" value="GJF00862.1"/>
    <property type="molecule type" value="Genomic_DNA"/>
</dbReference>
<evidence type="ECO:0000256" key="1">
    <source>
        <dbReference type="SAM" id="MobiDB-lite"/>
    </source>
</evidence>
<feature type="compositionally biased region" description="Polar residues" evidence="1">
    <location>
        <begin position="43"/>
        <end position="52"/>
    </location>
</feature>
<comment type="caution">
    <text evidence="2">The sequence shown here is derived from an EMBL/GenBank/DDBJ whole genome shotgun (WGS) entry which is preliminary data.</text>
</comment>
<dbReference type="Proteomes" id="UP000703269">
    <property type="component" value="Unassembled WGS sequence"/>
</dbReference>
<reference evidence="2 3" key="1">
    <citation type="submission" date="2021-08" db="EMBL/GenBank/DDBJ databases">
        <title>Draft Genome Sequence of Phanerochaete sordida strain YK-624.</title>
        <authorList>
            <person name="Mori T."/>
            <person name="Dohra H."/>
            <person name="Suzuki T."/>
            <person name="Kawagishi H."/>
            <person name="Hirai H."/>
        </authorList>
    </citation>
    <scope>NUCLEOTIDE SEQUENCE [LARGE SCALE GENOMIC DNA]</scope>
    <source>
        <strain evidence="2 3">YK-624</strain>
    </source>
</reference>
<gene>
    <name evidence="2" type="ORF">PsYK624_171640</name>
</gene>
<keyword evidence="3" id="KW-1185">Reference proteome</keyword>
<dbReference type="OrthoDB" id="3226657at2759"/>